<dbReference type="InterPro" id="IPR011010">
    <property type="entry name" value="DNA_brk_join_enz"/>
</dbReference>
<feature type="domain" description="Tyr recombinase" evidence="2">
    <location>
        <begin position="1"/>
        <end position="166"/>
    </location>
</feature>
<evidence type="ECO:0000313" key="3">
    <source>
        <dbReference type="EMBL" id="MBP2329572.1"/>
    </source>
</evidence>
<evidence type="ECO:0000313" key="4">
    <source>
        <dbReference type="Proteomes" id="UP001519332"/>
    </source>
</evidence>
<reference evidence="3 4" key="1">
    <citation type="submission" date="2021-03" db="EMBL/GenBank/DDBJ databases">
        <title>Sequencing the genomes of 1000 actinobacteria strains.</title>
        <authorList>
            <person name="Klenk H.-P."/>
        </authorList>
    </citation>
    <scope>NUCLEOTIDE SEQUENCE [LARGE SCALE GENOMIC DNA]</scope>
    <source>
        <strain evidence="3 4">DSM 46670</strain>
    </source>
</reference>
<dbReference type="EMBL" id="JAGINW010000001">
    <property type="protein sequence ID" value="MBP2329572.1"/>
    <property type="molecule type" value="Genomic_DNA"/>
</dbReference>
<dbReference type="PROSITE" id="PS51898">
    <property type="entry name" value="TYR_RECOMBINASE"/>
    <property type="match status" value="1"/>
</dbReference>
<accession>A0ABS4TYU7</accession>
<evidence type="ECO:0000256" key="1">
    <source>
        <dbReference type="ARBA" id="ARBA00023172"/>
    </source>
</evidence>
<dbReference type="InterPro" id="IPR013762">
    <property type="entry name" value="Integrase-like_cat_sf"/>
</dbReference>
<evidence type="ECO:0000259" key="2">
    <source>
        <dbReference type="PROSITE" id="PS51898"/>
    </source>
</evidence>
<proteinExistence type="predicted"/>
<keyword evidence="1" id="KW-0233">DNA recombination</keyword>
<dbReference type="Gene3D" id="1.10.443.10">
    <property type="entry name" value="Intergrase catalytic core"/>
    <property type="match status" value="2"/>
</dbReference>
<organism evidence="3 4">
    <name type="scientific">Kibdelosporangium banguiense</name>
    <dbReference type="NCBI Taxonomy" id="1365924"/>
    <lineage>
        <taxon>Bacteria</taxon>
        <taxon>Bacillati</taxon>
        <taxon>Actinomycetota</taxon>
        <taxon>Actinomycetes</taxon>
        <taxon>Pseudonocardiales</taxon>
        <taxon>Pseudonocardiaceae</taxon>
        <taxon>Kibdelosporangium</taxon>
    </lineage>
</organism>
<name>A0ABS4TYU7_9PSEU</name>
<sequence length="166" mass="18963">MNVRALLDSCDRPTPTWVRNFAMVMLLARLRLGSAEVARLELNDVDWRRGELTICGKVRRHDKLPLPVDVGEARVAYIANARPRIECRQVFITCRAHVRCEGKGRKQRAVPLIGPVKAVMRVWLTERRGLRDEEVFPTHTGRRLSHDAVQRRMAIHTAKAAARCPL</sequence>
<dbReference type="RefSeq" id="WP_209646324.1">
    <property type="nucleotide sequence ID" value="NZ_JAGINW010000001.1"/>
</dbReference>
<comment type="caution">
    <text evidence="3">The sequence shown here is derived from an EMBL/GenBank/DDBJ whole genome shotgun (WGS) entry which is preliminary data.</text>
</comment>
<protein>
    <submittedName>
        <fullName evidence="3">Site-specific recombinase XerC</fullName>
    </submittedName>
</protein>
<dbReference type="InterPro" id="IPR002104">
    <property type="entry name" value="Integrase_catalytic"/>
</dbReference>
<gene>
    <name evidence="3" type="ORF">JOF56_009957</name>
</gene>
<dbReference type="SUPFAM" id="SSF56349">
    <property type="entry name" value="DNA breaking-rejoining enzymes"/>
    <property type="match status" value="1"/>
</dbReference>
<keyword evidence="4" id="KW-1185">Reference proteome</keyword>
<dbReference type="Proteomes" id="UP001519332">
    <property type="component" value="Unassembled WGS sequence"/>
</dbReference>